<dbReference type="AlphaFoldDB" id="A0A5C0XS58"/>
<dbReference type="PANTHER" id="PTHR39450:SF1">
    <property type="entry name" value="DUF1667 DOMAIN-CONTAINING PROTEIN"/>
    <property type="match status" value="1"/>
</dbReference>
<dbReference type="GeneID" id="41713833"/>
<dbReference type="SUPFAM" id="SSF160148">
    <property type="entry name" value="CPE0013-like"/>
    <property type="match status" value="1"/>
</dbReference>
<name>A0A5C0XS58_PYRFU</name>
<dbReference type="Pfam" id="PF07892">
    <property type="entry name" value="DUF1667"/>
    <property type="match status" value="1"/>
</dbReference>
<dbReference type="RefSeq" id="WP_011013152.1">
    <property type="nucleotide sequence ID" value="NC_003413.1"/>
</dbReference>
<reference evidence="1 2" key="1">
    <citation type="submission" date="2017-08" db="EMBL/GenBank/DDBJ databases">
        <title>Resequencing and Reannotation of the genome of Pyrococcus furiosus type strain DSM3638.</title>
        <authorList>
            <person name="Reichelt R.M."/>
            <person name="Bunk B."/>
        </authorList>
    </citation>
    <scope>NUCLEOTIDE SEQUENCE [LARGE SCALE GENOMIC DNA]</scope>
    <source>
        <strain evidence="1 2">DSM 3638</strain>
    </source>
</reference>
<dbReference type="InterPro" id="IPR012460">
    <property type="entry name" value="DUF1667"/>
</dbReference>
<proteinExistence type="predicted"/>
<dbReference type="PANTHER" id="PTHR39450">
    <property type="entry name" value="MOLYBDOPTERIN OXIDOREDUCTASE, 4FE-4S CLUSTER-BINDING SUBUNIT"/>
    <property type="match status" value="1"/>
</dbReference>
<dbReference type="EMBL" id="CP023154">
    <property type="protein sequence ID" value="QEK79601.1"/>
    <property type="molecule type" value="Genomic_DNA"/>
</dbReference>
<dbReference type="SUPFAM" id="SSF53706">
    <property type="entry name" value="Formate dehydrogenase/DMSO reductase, domains 1-3"/>
    <property type="match status" value="1"/>
</dbReference>
<dbReference type="Proteomes" id="UP000324354">
    <property type="component" value="Chromosome"/>
</dbReference>
<organism evidence="1 2">
    <name type="scientific">Pyrococcus furiosus (strain ATCC 43587 / DSM 3638 / JCM 8422 / Vc1)</name>
    <dbReference type="NCBI Taxonomy" id="186497"/>
    <lineage>
        <taxon>Archaea</taxon>
        <taxon>Methanobacteriati</taxon>
        <taxon>Methanobacteriota</taxon>
        <taxon>Thermococci</taxon>
        <taxon>Thermococcales</taxon>
        <taxon>Thermococcaceae</taxon>
        <taxon>Pyrococcus</taxon>
    </lineage>
</organism>
<dbReference type="SMR" id="A0A5C0XS58"/>
<dbReference type="Gene3D" id="3.10.530.10">
    <property type="entry name" value="CPE0013-like"/>
    <property type="match status" value="1"/>
</dbReference>
<evidence type="ECO:0000313" key="1">
    <source>
        <dbReference type="EMBL" id="QEK79601.1"/>
    </source>
</evidence>
<sequence length="116" mass="12790">MSEVYRLTCIVCPLSCSIEVEIEAGKIKDIKGYTCPRGKEWAIEEIRAPKRVVMSVIPVEGGKLPTVSVKTEKPIPKDKIPELMKMLAKLKLKAPVKVGQVVGEFEGVKIIATREA</sequence>
<dbReference type="GeneID" id="13301172"/>
<dbReference type="InterPro" id="IPR036593">
    <property type="entry name" value="CPE0013-like_sf"/>
</dbReference>
<protein>
    <submittedName>
        <fullName evidence="1">DUF1667 domain-containing protein</fullName>
    </submittedName>
</protein>
<accession>A0A5C0XS58</accession>
<gene>
    <name evidence="1" type="ORF">PFDSM3638_10125</name>
</gene>
<dbReference type="OrthoDB" id="84999at2157"/>
<evidence type="ECO:0000313" key="2">
    <source>
        <dbReference type="Proteomes" id="UP000324354"/>
    </source>
</evidence>